<sequence length="114" mass="10960">MKLFAPIALGTALVLAALPDPALAQNQSMSAGTQAGSHGTLRANPGGGPRVSVGTGFAIIDMGAESRSFCCDGCSSDPGGPGGVSCSGCTEVGPVSCSGTLVTCADDLSGCPVN</sequence>
<dbReference type="Proteomes" id="UP000244037">
    <property type="component" value="Unassembled WGS sequence"/>
</dbReference>
<evidence type="ECO:0000256" key="1">
    <source>
        <dbReference type="SAM" id="MobiDB-lite"/>
    </source>
</evidence>
<evidence type="ECO:0000256" key="2">
    <source>
        <dbReference type="SAM" id="SignalP"/>
    </source>
</evidence>
<evidence type="ECO:0000313" key="3">
    <source>
        <dbReference type="EMBL" id="PTW42439.1"/>
    </source>
</evidence>
<dbReference type="OrthoDB" id="9925672at2"/>
<name>A0A8E3AP07_9RHOB</name>
<keyword evidence="2" id="KW-0732">Signal</keyword>
<evidence type="ECO:0000313" key="4">
    <source>
        <dbReference type="Proteomes" id="UP000244037"/>
    </source>
</evidence>
<reference evidence="3 4" key="1">
    <citation type="submission" date="2018-04" db="EMBL/GenBank/DDBJ databases">
        <title>Genomic Encyclopedia of Archaeal and Bacterial Type Strains, Phase II (KMG-II): from individual species to whole genera.</title>
        <authorList>
            <person name="Goeker M."/>
        </authorList>
    </citation>
    <scope>NUCLEOTIDE SEQUENCE [LARGE SCALE GENOMIC DNA]</scope>
    <source>
        <strain evidence="3 4">DSM 19783</strain>
    </source>
</reference>
<keyword evidence="4" id="KW-1185">Reference proteome</keyword>
<protein>
    <submittedName>
        <fullName evidence="3">Uncharacterized protein</fullName>
    </submittedName>
</protein>
<feature type="chain" id="PRO_5034337872" evidence="2">
    <location>
        <begin position="25"/>
        <end position="114"/>
    </location>
</feature>
<feature type="compositionally biased region" description="Polar residues" evidence="1">
    <location>
        <begin position="26"/>
        <end position="37"/>
    </location>
</feature>
<dbReference type="RefSeq" id="WP_108028754.1">
    <property type="nucleotide sequence ID" value="NZ_QAYC01000022.1"/>
</dbReference>
<feature type="region of interest" description="Disordered" evidence="1">
    <location>
        <begin position="26"/>
        <end position="48"/>
    </location>
</feature>
<comment type="caution">
    <text evidence="3">The sequence shown here is derived from an EMBL/GenBank/DDBJ whole genome shotgun (WGS) entry which is preliminary data.</text>
</comment>
<gene>
    <name evidence="3" type="ORF">C8N38_12255</name>
</gene>
<feature type="signal peptide" evidence="2">
    <location>
        <begin position="1"/>
        <end position="24"/>
    </location>
</feature>
<accession>A0A8E3AP07</accession>
<dbReference type="AlphaFoldDB" id="A0A8E3AP07"/>
<proteinExistence type="predicted"/>
<dbReference type="EMBL" id="QAYC01000022">
    <property type="protein sequence ID" value="PTW42439.1"/>
    <property type="molecule type" value="Genomic_DNA"/>
</dbReference>
<organism evidence="3 4">
    <name type="scientific">Rhodovulum kholense</name>
    <dbReference type="NCBI Taxonomy" id="453584"/>
    <lineage>
        <taxon>Bacteria</taxon>
        <taxon>Pseudomonadati</taxon>
        <taxon>Pseudomonadota</taxon>
        <taxon>Alphaproteobacteria</taxon>
        <taxon>Rhodobacterales</taxon>
        <taxon>Paracoccaceae</taxon>
        <taxon>Rhodovulum</taxon>
    </lineage>
</organism>